<evidence type="ECO:0000256" key="8">
    <source>
        <dbReference type="PROSITE-ProRule" id="PRU00071"/>
    </source>
</evidence>
<evidence type="ECO:0000256" key="3">
    <source>
        <dbReference type="ARBA" id="ARBA00022833"/>
    </source>
</evidence>
<sequence>MDTTAQCPQGIENVKAVEKKARPIQKEQATNCPRCNSTNTKFCYYNNYSLSQPRYFCKACRRYWTEGGCLRNVPVGGGSRKNKRPSSSSSHQILSSKINKVINIPDNNNNNPPNPSKIQQGGHDLNLSYNPSHYNNNIGMSEFIALPFGLDSKNSQNPSFSNHIHPVMEFFKMGVPNSVYNNSNNSSGFPVLHDFKPFSVDGLENGYGNLQGAAQERDNNMIFPFGDLKQVQNSDQQFEQQDRGAQGDQANGFWNGMLAGGGSSW</sequence>
<keyword evidence="7 8" id="KW-0539">Nucleus</keyword>
<keyword evidence="3 9" id="KW-0862">Zinc</keyword>
<comment type="function">
    <text evidence="9">Transcription factor that binds specifically to a 5'-AA[AG]G-3' consensus core sequence.</text>
</comment>
<evidence type="ECO:0000256" key="10">
    <source>
        <dbReference type="SAM" id="MobiDB-lite"/>
    </source>
</evidence>
<dbReference type="GO" id="GO:0003700">
    <property type="term" value="F:DNA-binding transcription factor activity"/>
    <property type="evidence" value="ECO:0007669"/>
    <property type="project" value="UniProtKB-UniRule"/>
</dbReference>
<evidence type="ECO:0000256" key="1">
    <source>
        <dbReference type="ARBA" id="ARBA00022723"/>
    </source>
</evidence>
<reference evidence="13" key="1">
    <citation type="journal article" date="2024" name="IScience">
        <title>Strigolactones Initiate the Formation of Haustorium-like Structures in Castilleja.</title>
        <authorList>
            <person name="Buerger M."/>
            <person name="Peterson D."/>
            <person name="Chory J."/>
        </authorList>
    </citation>
    <scope>NUCLEOTIDE SEQUENCE [LARGE SCALE GENOMIC DNA]</scope>
</reference>
<feature type="compositionally biased region" description="Low complexity" evidence="10">
    <location>
        <begin position="86"/>
        <end position="111"/>
    </location>
</feature>
<feature type="region of interest" description="Disordered" evidence="10">
    <location>
        <begin position="74"/>
        <end position="122"/>
    </location>
</feature>
<dbReference type="PROSITE" id="PS01361">
    <property type="entry name" value="ZF_DOF_1"/>
    <property type="match status" value="1"/>
</dbReference>
<dbReference type="GO" id="GO:0003677">
    <property type="term" value="F:DNA binding"/>
    <property type="evidence" value="ECO:0007669"/>
    <property type="project" value="UniProtKB-UniRule"/>
</dbReference>
<evidence type="ECO:0000256" key="7">
    <source>
        <dbReference type="ARBA" id="ARBA00023242"/>
    </source>
</evidence>
<proteinExistence type="predicted"/>
<dbReference type="Pfam" id="PF02701">
    <property type="entry name" value="Zn_ribbon_Dof"/>
    <property type="match status" value="1"/>
</dbReference>
<name>A0ABD3CN18_9LAMI</name>
<evidence type="ECO:0000256" key="5">
    <source>
        <dbReference type="ARBA" id="ARBA00023125"/>
    </source>
</evidence>
<accession>A0ABD3CN18</accession>
<evidence type="ECO:0000313" key="12">
    <source>
        <dbReference type="EMBL" id="KAL3630721.1"/>
    </source>
</evidence>
<keyword evidence="6 9" id="KW-0804">Transcription</keyword>
<dbReference type="PROSITE" id="PS50884">
    <property type="entry name" value="ZF_DOF_2"/>
    <property type="match status" value="1"/>
</dbReference>
<organism evidence="12 13">
    <name type="scientific">Castilleja foliolosa</name>
    <dbReference type="NCBI Taxonomy" id="1961234"/>
    <lineage>
        <taxon>Eukaryota</taxon>
        <taxon>Viridiplantae</taxon>
        <taxon>Streptophyta</taxon>
        <taxon>Embryophyta</taxon>
        <taxon>Tracheophyta</taxon>
        <taxon>Spermatophyta</taxon>
        <taxon>Magnoliopsida</taxon>
        <taxon>eudicotyledons</taxon>
        <taxon>Gunneridae</taxon>
        <taxon>Pentapetalae</taxon>
        <taxon>asterids</taxon>
        <taxon>lamiids</taxon>
        <taxon>Lamiales</taxon>
        <taxon>Orobanchaceae</taxon>
        <taxon>Pedicularideae</taxon>
        <taxon>Castillejinae</taxon>
        <taxon>Castilleja</taxon>
    </lineage>
</organism>
<dbReference type="EMBL" id="JAVIJP010000032">
    <property type="protein sequence ID" value="KAL3630721.1"/>
    <property type="molecule type" value="Genomic_DNA"/>
</dbReference>
<dbReference type="GO" id="GO:0008270">
    <property type="term" value="F:zinc ion binding"/>
    <property type="evidence" value="ECO:0007669"/>
    <property type="project" value="UniProtKB-KW"/>
</dbReference>
<feature type="domain" description="Dof-type" evidence="11">
    <location>
        <begin position="30"/>
        <end position="84"/>
    </location>
</feature>
<comment type="caution">
    <text evidence="12">The sequence shown here is derived from an EMBL/GenBank/DDBJ whole genome shotgun (WGS) entry which is preliminary data.</text>
</comment>
<dbReference type="PANTHER" id="PTHR31992:SF285">
    <property type="entry name" value="DOF ZINC FINGER PROTEIN DOF4.6"/>
    <property type="match status" value="1"/>
</dbReference>
<dbReference type="Proteomes" id="UP001632038">
    <property type="component" value="Unassembled WGS sequence"/>
</dbReference>
<dbReference type="GO" id="GO:0005634">
    <property type="term" value="C:nucleus"/>
    <property type="evidence" value="ECO:0007669"/>
    <property type="project" value="UniProtKB-SubCell"/>
</dbReference>
<evidence type="ECO:0000259" key="11">
    <source>
        <dbReference type="PROSITE" id="PS50884"/>
    </source>
</evidence>
<evidence type="ECO:0000256" key="4">
    <source>
        <dbReference type="ARBA" id="ARBA00023015"/>
    </source>
</evidence>
<evidence type="ECO:0000256" key="2">
    <source>
        <dbReference type="ARBA" id="ARBA00022771"/>
    </source>
</evidence>
<keyword evidence="5 8" id="KW-0238">DNA-binding</keyword>
<dbReference type="InterPro" id="IPR003851">
    <property type="entry name" value="Znf_Dof"/>
</dbReference>
<keyword evidence="4 9" id="KW-0805">Transcription regulation</keyword>
<dbReference type="PANTHER" id="PTHR31992">
    <property type="entry name" value="DOF ZINC FINGER PROTEIN DOF1.4-RELATED"/>
    <property type="match status" value="1"/>
</dbReference>
<evidence type="ECO:0000313" key="13">
    <source>
        <dbReference type="Proteomes" id="UP001632038"/>
    </source>
</evidence>
<dbReference type="AlphaFoldDB" id="A0ABD3CN18"/>
<comment type="subcellular location">
    <subcellularLocation>
        <location evidence="8 9">Nucleus</location>
    </subcellularLocation>
</comment>
<keyword evidence="13" id="KW-1185">Reference proteome</keyword>
<gene>
    <name evidence="12" type="ORF">CASFOL_023705</name>
</gene>
<evidence type="ECO:0000256" key="6">
    <source>
        <dbReference type="ARBA" id="ARBA00023163"/>
    </source>
</evidence>
<keyword evidence="1 9" id="KW-0479">Metal-binding</keyword>
<keyword evidence="2 8" id="KW-0863">Zinc-finger</keyword>
<evidence type="ECO:0000256" key="9">
    <source>
        <dbReference type="RuleBase" id="RU369094"/>
    </source>
</evidence>
<dbReference type="InterPro" id="IPR045174">
    <property type="entry name" value="Dof"/>
</dbReference>
<feature type="region of interest" description="Disordered" evidence="10">
    <location>
        <begin position="233"/>
        <end position="253"/>
    </location>
</feature>
<protein>
    <recommendedName>
        <fullName evidence="9">Dof zinc finger protein</fullName>
    </recommendedName>
</protein>